<dbReference type="PATRIC" id="fig|1705561.3.peg.5916"/>
<proteinExistence type="predicted"/>
<sequence length="79" mass="8912">MRTLITFQNKSIPVYFNQENKQPVQKTLRLLSSALEHKISNGKRALQKCLQSLISIEIVGGEAILHSRSENDSLALSLY</sequence>
<reference evidence="1 2" key="1">
    <citation type="submission" date="2015-08" db="EMBL/GenBank/DDBJ databases">
        <title>Draft genome sequence of cellulolytic and xylanolytic Paenibacillus sp. A59, isolated from a decaying forest soil from Patagonia, Argentina.</title>
        <authorList>
            <person name="Ghio S."/>
            <person name="Caceres A.M."/>
            <person name="Talia P."/>
            <person name="Grasso D."/>
            <person name="Campos E."/>
        </authorList>
    </citation>
    <scope>NUCLEOTIDE SEQUENCE [LARGE SCALE GENOMIC DNA]</scope>
    <source>
        <strain evidence="1 2">A59</strain>
    </source>
</reference>
<dbReference type="AlphaFoldDB" id="A0A0N0UGW2"/>
<gene>
    <name evidence="1" type="ORF">AMS66_28075</name>
</gene>
<accession>A0A0N0UGW2</accession>
<comment type="caution">
    <text evidence="1">The sequence shown here is derived from an EMBL/GenBank/DDBJ whole genome shotgun (WGS) entry which is preliminary data.</text>
</comment>
<dbReference type="OrthoDB" id="2626786at2"/>
<dbReference type="Proteomes" id="UP000037688">
    <property type="component" value="Unassembled WGS sequence"/>
</dbReference>
<evidence type="ECO:0000313" key="2">
    <source>
        <dbReference type="Proteomes" id="UP000037688"/>
    </source>
</evidence>
<dbReference type="EMBL" id="LITU01000081">
    <property type="protein sequence ID" value="KOY13561.1"/>
    <property type="molecule type" value="Genomic_DNA"/>
</dbReference>
<organism evidence="1 2">
    <name type="scientific">Paenibacillus xylanivorans</name>
    <dbReference type="NCBI Taxonomy" id="1705561"/>
    <lineage>
        <taxon>Bacteria</taxon>
        <taxon>Bacillati</taxon>
        <taxon>Bacillota</taxon>
        <taxon>Bacilli</taxon>
        <taxon>Bacillales</taxon>
        <taxon>Paenibacillaceae</taxon>
        <taxon>Paenibacillus</taxon>
    </lineage>
</organism>
<dbReference type="RefSeq" id="WP_024630323.1">
    <property type="nucleotide sequence ID" value="NZ_LITU01000081.1"/>
</dbReference>
<name>A0A0N0UGW2_9BACL</name>
<keyword evidence="2" id="KW-1185">Reference proteome</keyword>
<evidence type="ECO:0000313" key="1">
    <source>
        <dbReference type="EMBL" id="KOY13561.1"/>
    </source>
</evidence>
<protein>
    <submittedName>
        <fullName evidence="1">Uncharacterized protein</fullName>
    </submittedName>
</protein>